<dbReference type="Pfam" id="PF08281">
    <property type="entry name" value="Sigma70_r4_2"/>
    <property type="match status" value="1"/>
</dbReference>
<dbReference type="SUPFAM" id="SSF88946">
    <property type="entry name" value="Sigma2 domain of RNA polymerase sigma factors"/>
    <property type="match status" value="1"/>
</dbReference>
<dbReference type="InterPro" id="IPR014284">
    <property type="entry name" value="RNA_pol_sigma-70_dom"/>
</dbReference>
<proteinExistence type="inferred from homology"/>
<dbReference type="GO" id="GO:0006352">
    <property type="term" value="P:DNA-templated transcription initiation"/>
    <property type="evidence" value="ECO:0007669"/>
    <property type="project" value="InterPro"/>
</dbReference>
<dbReference type="InterPro" id="IPR007627">
    <property type="entry name" value="RNA_pol_sigma70_r2"/>
</dbReference>
<dbReference type="AlphaFoldDB" id="A0A556ML08"/>
<dbReference type="CDD" id="cd06171">
    <property type="entry name" value="Sigma70_r4"/>
    <property type="match status" value="1"/>
</dbReference>
<dbReference type="PANTHER" id="PTHR43133">
    <property type="entry name" value="RNA POLYMERASE ECF-TYPE SIGMA FACTO"/>
    <property type="match status" value="1"/>
</dbReference>
<dbReference type="InterPro" id="IPR039425">
    <property type="entry name" value="RNA_pol_sigma-70-like"/>
</dbReference>
<dbReference type="InterPro" id="IPR013249">
    <property type="entry name" value="RNA_pol_sigma70_r4_t2"/>
</dbReference>
<dbReference type="GO" id="GO:0016987">
    <property type="term" value="F:sigma factor activity"/>
    <property type="evidence" value="ECO:0007669"/>
    <property type="project" value="UniProtKB-KW"/>
</dbReference>
<evidence type="ECO:0000256" key="4">
    <source>
        <dbReference type="ARBA" id="ARBA00023163"/>
    </source>
</evidence>
<keyword evidence="4" id="KW-0804">Transcription</keyword>
<comment type="caution">
    <text evidence="7">The sequence shown here is derived from an EMBL/GenBank/DDBJ whole genome shotgun (WGS) entry which is preliminary data.</text>
</comment>
<evidence type="ECO:0000313" key="8">
    <source>
        <dbReference type="Proteomes" id="UP000318733"/>
    </source>
</evidence>
<dbReference type="RefSeq" id="WP_144248566.1">
    <property type="nucleotide sequence ID" value="NZ_VLPK01000002.1"/>
</dbReference>
<feature type="domain" description="RNA polymerase sigma-70 region 2" evidence="5">
    <location>
        <begin position="28"/>
        <end position="93"/>
    </location>
</feature>
<reference evidence="7 8" key="1">
    <citation type="submission" date="2019-07" db="EMBL/GenBank/DDBJ databases">
        <authorList>
            <person name="Huq M.A."/>
        </authorList>
    </citation>
    <scope>NUCLEOTIDE SEQUENCE [LARGE SCALE GENOMIC DNA]</scope>
    <source>
        <strain evidence="7 8">MAH-19</strain>
    </source>
</reference>
<organism evidence="7 8">
    <name type="scientific">Mucilaginibacter corticis</name>
    <dbReference type="NCBI Taxonomy" id="2597670"/>
    <lineage>
        <taxon>Bacteria</taxon>
        <taxon>Pseudomonadati</taxon>
        <taxon>Bacteroidota</taxon>
        <taxon>Sphingobacteriia</taxon>
        <taxon>Sphingobacteriales</taxon>
        <taxon>Sphingobacteriaceae</taxon>
        <taxon>Mucilaginibacter</taxon>
    </lineage>
</organism>
<dbReference type="SUPFAM" id="SSF88659">
    <property type="entry name" value="Sigma3 and sigma4 domains of RNA polymerase sigma factors"/>
    <property type="match status" value="1"/>
</dbReference>
<dbReference type="InterPro" id="IPR013325">
    <property type="entry name" value="RNA_pol_sigma_r2"/>
</dbReference>
<dbReference type="Gene3D" id="1.10.1740.10">
    <property type="match status" value="1"/>
</dbReference>
<evidence type="ECO:0000256" key="1">
    <source>
        <dbReference type="ARBA" id="ARBA00010641"/>
    </source>
</evidence>
<dbReference type="OrthoDB" id="659569at2"/>
<accession>A0A556ML08</accession>
<dbReference type="PANTHER" id="PTHR43133:SF46">
    <property type="entry name" value="RNA POLYMERASE SIGMA-70 FACTOR ECF SUBFAMILY"/>
    <property type="match status" value="1"/>
</dbReference>
<dbReference type="EMBL" id="VLPK01000002">
    <property type="protein sequence ID" value="TSJ40528.1"/>
    <property type="molecule type" value="Genomic_DNA"/>
</dbReference>
<dbReference type="InterPro" id="IPR014327">
    <property type="entry name" value="RNA_pol_sigma70_bacteroid"/>
</dbReference>
<protein>
    <submittedName>
        <fullName evidence="7">RNA polymerase sigma-70 factor</fullName>
    </submittedName>
</protein>
<dbReference type="Pfam" id="PF04542">
    <property type="entry name" value="Sigma70_r2"/>
    <property type="match status" value="1"/>
</dbReference>
<evidence type="ECO:0000256" key="2">
    <source>
        <dbReference type="ARBA" id="ARBA00023015"/>
    </source>
</evidence>
<keyword evidence="2" id="KW-0805">Transcription regulation</keyword>
<name>A0A556ML08_9SPHI</name>
<gene>
    <name evidence="7" type="ORF">FO440_12300</name>
</gene>
<keyword evidence="8" id="KW-1185">Reference proteome</keyword>
<keyword evidence="3" id="KW-0731">Sigma factor</keyword>
<dbReference type="InterPro" id="IPR013324">
    <property type="entry name" value="RNA_pol_sigma_r3/r4-like"/>
</dbReference>
<feature type="domain" description="RNA polymerase sigma factor 70 region 4 type 2" evidence="6">
    <location>
        <begin position="125"/>
        <end position="176"/>
    </location>
</feature>
<dbReference type="NCBIfam" id="TIGR02937">
    <property type="entry name" value="sigma70-ECF"/>
    <property type="match status" value="1"/>
</dbReference>
<dbReference type="NCBIfam" id="TIGR02985">
    <property type="entry name" value="Sig70_bacteroi1"/>
    <property type="match status" value="1"/>
</dbReference>
<evidence type="ECO:0000259" key="5">
    <source>
        <dbReference type="Pfam" id="PF04542"/>
    </source>
</evidence>
<evidence type="ECO:0000313" key="7">
    <source>
        <dbReference type="EMBL" id="TSJ40528.1"/>
    </source>
</evidence>
<dbReference type="GO" id="GO:0003677">
    <property type="term" value="F:DNA binding"/>
    <property type="evidence" value="ECO:0007669"/>
    <property type="project" value="InterPro"/>
</dbReference>
<dbReference type="InterPro" id="IPR036388">
    <property type="entry name" value="WH-like_DNA-bd_sf"/>
</dbReference>
<evidence type="ECO:0000256" key="3">
    <source>
        <dbReference type="ARBA" id="ARBA00023082"/>
    </source>
</evidence>
<dbReference type="Gene3D" id="1.10.10.10">
    <property type="entry name" value="Winged helix-like DNA-binding domain superfamily/Winged helix DNA-binding domain"/>
    <property type="match status" value="1"/>
</dbReference>
<dbReference type="Proteomes" id="UP000318733">
    <property type="component" value="Unassembled WGS sequence"/>
</dbReference>
<comment type="similarity">
    <text evidence="1">Belongs to the sigma-70 factor family. ECF subfamily.</text>
</comment>
<evidence type="ECO:0000259" key="6">
    <source>
        <dbReference type="Pfam" id="PF08281"/>
    </source>
</evidence>
<sequence>MASFSSLSDHDLLSYLKDGEVGAFKEIFDRYDRLLFIYAYKKLRDKEDAKDVVQDIFTSLWNNRETIIIKNALQVYLYTSVRNKALNLFRDRQINHKYLETLQDFINGSSDSTDHKVREQDIKTLIDNEIARLPAKMREVFELRRNAHMSNKEIAEQLSISEHTVATHIKRALKTLRIRLGLVTYLIFLLYY</sequence>